<evidence type="ECO:0000256" key="2">
    <source>
        <dbReference type="ARBA" id="ARBA00008025"/>
    </source>
</evidence>
<dbReference type="CDD" id="cd14824">
    <property type="entry name" value="Longin"/>
    <property type="match status" value="1"/>
</dbReference>
<dbReference type="GO" id="GO:0030659">
    <property type="term" value="C:cytoplasmic vesicle membrane"/>
    <property type="evidence" value="ECO:0007669"/>
    <property type="project" value="UniProtKB-SubCell"/>
</dbReference>
<dbReference type="OrthoDB" id="27923at2759"/>
<dbReference type="Pfam" id="PF00957">
    <property type="entry name" value="Synaptobrevin"/>
    <property type="match status" value="1"/>
</dbReference>
<evidence type="ECO:0000256" key="1">
    <source>
        <dbReference type="ARBA" id="ARBA00004444"/>
    </source>
</evidence>
<proteinExistence type="inferred from homology"/>
<dbReference type="InterPro" id="IPR010908">
    <property type="entry name" value="Longin_dom"/>
</dbReference>
<evidence type="ECO:0000256" key="7">
    <source>
        <dbReference type="ARBA" id="ARBA00023289"/>
    </source>
</evidence>
<evidence type="ECO:0000259" key="11">
    <source>
        <dbReference type="PROSITE" id="PS50859"/>
    </source>
</evidence>
<dbReference type="FunCoup" id="A0A482WF71">
    <property type="interactions" value="2303"/>
</dbReference>
<evidence type="ECO:0000313" key="13">
    <source>
        <dbReference type="EMBL" id="RZF32169.1"/>
    </source>
</evidence>
<keyword evidence="7" id="KW-0636">Prenylation</keyword>
<dbReference type="GO" id="GO:0005484">
    <property type="term" value="F:SNAP receptor activity"/>
    <property type="evidence" value="ECO:0007669"/>
    <property type="project" value="TreeGrafter"/>
</dbReference>
<evidence type="ECO:0000256" key="10">
    <source>
        <dbReference type="PROSITE-ProRule" id="PRU00290"/>
    </source>
</evidence>
<evidence type="ECO:0000259" key="12">
    <source>
        <dbReference type="PROSITE" id="PS50892"/>
    </source>
</evidence>
<gene>
    <name evidence="13" type="ORF">LSTR_LSTR004032</name>
</gene>
<dbReference type="SMART" id="SM01270">
    <property type="entry name" value="Longin"/>
    <property type="match status" value="1"/>
</dbReference>
<dbReference type="STRING" id="195883.A0A482WF71"/>
<evidence type="ECO:0000256" key="4">
    <source>
        <dbReference type="ARBA" id="ARBA00023136"/>
    </source>
</evidence>
<dbReference type="Pfam" id="PF13774">
    <property type="entry name" value="Longin"/>
    <property type="match status" value="1"/>
</dbReference>
<dbReference type="InterPro" id="IPR045848">
    <property type="entry name" value="R-SNARE_YKT6"/>
</dbReference>
<dbReference type="AlphaFoldDB" id="A0A482WF71"/>
<dbReference type="PROSITE" id="PS50859">
    <property type="entry name" value="LONGIN"/>
    <property type="match status" value="1"/>
</dbReference>
<dbReference type="InterPro" id="IPR011012">
    <property type="entry name" value="Longin-like_dom_sf"/>
</dbReference>
<dbReference type="Gene3D" id="3.30.450.50">
    <property type="entry name" value="Longin domain"/>
    <property type="match status" value="1"/>
</dbReference>
<keyword evidence="6" id="KW-0449">Lipoprotein</keyword>
<comment type="caution">
    <text evidence="13">The sequence shown here is derived from an EMBL/GenBank/DDBJ whole genome shotgun (WGS) entry which is preliminary data.</text>
</comment>
<evidence type="ECO:0000256" key="3">
    <source>
        <dbReference type="ARBA" id="ARBA00022481"/>
    </source>
</evidence>
<protein>
    <submittedName>
        <fullName evidence="13">Uncharacterized protein</fullName>
    </submittedName>
</protein>
<keyword evidence="14" id="KW-1185">Reference proteome</keyword>
<feature type="domain" description="Longin" evidence="11">
    <location>
        <begin position="9"/>
        <end position="128"/>
    </location>
</feature>
<dbReference type="PANTHER" id="PTHR45806:SF1">
    <property type="entry name" value="SYNAPTOBREVIN HOMOLOG YKT6"/>
    <property type="match status" value="1"/>
</dbReference>
<dbReference type="InterPro" id="IPR042855">
    <property type="entry name" value="V_SNARE_CC"/>
</dbReference>
<dbReference type="SUPFAM" id="SSF64356">
    <property type="entry name" value="SNARE-like"/>
    <property type="match status" value="1"/>
</dbReference>
<name>A0A482WF71_LAOST</name>
<dbReference type="GO" id="GO:0006888">
    <property type="term" value="P:endoplasmic reticulum to Golgi vesicle-mediated transport"/>
    <property type="evidence" value="ECO:0007669"/>
    <property type="project" value="TreeGrafter"/>
</dbReference>
<dbReference type="EMBL" id="QKKF02037473">
    <property type="protein sequence ID" value="RZF32169.1"/>
    <property type="molecule type" value="Genomic_DNA"/>
</dbReference>
<dbReference type="GO" id="GO:0000139">
    <property type="term" value="C:Golgi membrane"/>
    <property type="evidence" value="ECO:0007669"/>
    <property type="project" value="UniProtKB-SubCell"/>
</dbReference>
<keyword evidence="10" id="KW-0175">Coiled coil</keyword>
<accession>A0A482WF71</accession>
<evidence type="ECO:0000256" key="5">
    <source>
        <dbReference type="ARBA" id="ARBA00023139"/>
    </source>
</evidence>
<evidence type="ECO:0000256" key="8">
    <source>
        <dbReference type="ARBA" id="ARBA00025256"/>
    </source>
</evidence>
<dbReference type="CDD" id="cd15867">
    <property type="entry name" value="R-SNARE_YKT6"/>
    <property type="match status" value="1"/>
</dbReference>
<evidence type="ECO:0000256" key="9">
    <source>
        <dbReference type="ARBA" id="ARBA00025701"/>
    </source>
</evidence>
<dbReference type="FunFam" id="1.20.5.110:FF:000020">
    <property type="entry name" value="synaptobrevin homolog YKT6"/>
    <property type="match status" value="1"/>
</dbReference>
<evidence type="ECO:0000313" key="14">
    <source>
        <dbReference type="Proteomes" id="UP000291343"/>
    </source>
</evidence>
<reference evidence="13 14" key="1">
    <citation type="journal article" date="2017" name="Gigascience">
        <title>Genome sequence of the small brown planthopper, Laodelphax striatellus.</title>
        <authorList>
            <person name="Zhu J."/>
            <person name="Jiang F."/>
            <person name="Wang X."/>
            <person name="Yang P."/>
            <person name="Bao Y."/>
            <person name="Zhao W."/>
            <person name="Wang W."/>
            <person name="Lu H."/>
            <person name="Wang Q."/>
            <person name="Cui N."/>
            <person name="Li J."/>
            <person name="Chen X."/>
            <person name="Luo L."/>
            <person name="Yu J."/>
            <person name="Kang L."/>
            <person name="Cui F."/>
        </authorList>
    </citation>
    <scope>NUCLEOTIDE SEQUENCE [LARGE SCALE GENOMIC DNA]</scope>
    <source>
        <strain evidence="13">Lst14</strain>
    </source>
</reference>
<dbReference type="InParanoid" id="A0A482WF71"/>
<dbReference type="SUPFAM" id="SSF58038">
    <property type="entry name" value="SNARE fusion complex"/>
    <property type="match status" value="1"/>
</dbReference>
<sequence length="200" mass="22622">MVKLFSFNVLYKGINSAIWLKSAYELNSFGFFQRSSVQEFMAFVSKTVVERTQTAARQSVKEGDYICHVYVRADNLAGVLITDHDYPHRVAHTLITKVLDEFASKVPSSEWPSAIEANINFPNLPAYLTRYQNPHEADAMTKIQDELDETKIILHNTIEAVLQRGEKLDDLVSKSEGLSLQSKAFYKTARKTNSCCSYVG</sequence>
<evidence type="ECO:0000256" key="6">
    <source>
        <dbReference type="ARBA" id="ARBA00023288"/>
    </source>
</evidence>
<keyword evidence="5" id="KW-0564">Palmitate</keyword>
<organism evidence="13 14">
    <name type="scientific">Laodelphax striatellus</name>
    <name type="common">Small brown planthopper</name>
    <name type="synonym">Delphax striatella</name>
    <dbReference type="NCBI Taxonomy" id="195883"/>
    <lineage>
        <taxon>Eukaryota</taxon>
        <taxon>Metazoa</taxon>
        <taxon>Ecdysozoa</taxon>
        <taxon>Arthropoda</taxon>
        <taxon>Hexapoda</taxon>
        <taxon>Insecta</taxon>
        <taxon>Pterygota</taxon>
        <taxon>Neoptera</taxon>
        <taxon>Paraneoptera</taxon>
        <taxon>Hemiptera</taxon>
        <taxon>Auchenorrhyncha</taxon>
        <taxon>Fulgoroidea</taxon>
        <taxon>Delphacidae</taxon>
        <taxon>Criomorphinae</taxon>
        <taxon>Laodelphax</taxon>
    </lineage>
</organism>
<keyword evidence="3" id="KW-0488">Methylation</keyword>
<dbReference type="Proteomes" id="UP000291343">
    <property type="component" value="Unassembled WGS sequence"/>
</dbReference>
<comment type="similarity">
    <text evidence="2">Belongs to the synaptobrevin family.</text>
</comment>
<dbReference type="PROSITE" id="PS50892">
    <property type="entry name" value="V_SNARE"/>
    <property type="match status" value="1"/>
</dbReference>
<feature type="domain" description="V-SNARE coiled-coil homology" evidence="12">
    <location>
        <begin position="139"/>
        <end position="199"/>
    </location>
</feature>
<comment type="subcellular location">
    <subcellularLocation>
        <location evidence="9">Cytoplasmic vesicle membrane</location>
        <topology evidence="9">Lipid-anchor</topology>
        <orientation evidence="9">Cytoplasmic side</orientation>
    </subcellularLocation>
    <subcellularLocation>
        <location evidence="1">Golgi apparatus membrane</location>
        <topology evidence="1">Lipid-anchor</topology>
        <orientation evidence="1">Cytoplasmic side</orientation>
    </subcellularLocation>
</comment>
<keyword evidence="4" id="KW-0472">Membrane</keyword>
<comment type="function">
    <text evidence="8">Vesicular soluble NSF attachment protein receptor (v-SNARE) mediating vesicle docking and fusion to a specific acceptor cellular compartment. Functions in endoplasmic reticulum to Golgi transport; as part of a SNARE complex composed of GOSR1, GOSR2 and STX5. Functions in early/recycling endosome to TGN transport; as part of a SNARE complex composed of BET1L, GOSR1 and STX5. Has a S-palmitoyl transferase activity.</text>
</comment>
<dbReference type="SMR" id="A0A482WF71"/>
<dbReference type="Gene3D" id="1.20.5.110">
    <property type="match status" value="1"/>
</dbReference>
<dbReference type="PANTHER" id="PTHR45806">
    <property type="entry name" value="SYNAPTOBREVIN HOMOLOG YKT6"/>
    <property type="match status" value="1"/>
</dbReference>